<keyword evidence="6 11" id="KW-0697">Rotamase</keyword>
<comment type="subcellular location">
    <subcellularLocation>
        <location evidence="11">Cytoplasm</location>
    </subcellularLocation>
    <text evidence="11">About half TF is bound to the ribosome near the polypeptide exit tunnel while the other half is free in the cytoplasm.</text>
</comment>
<evidence type="ECO:0000256" key="13">
    <source>
        <dbReference type="RuleBase" id="RU003914"/>
    </source>
</evidence>
<sequence length="435" mass="48632">MQVTVQKPEQGLEHKISVSFASTNIDSAVEKKLAEMRRTVRMDGFRPGKVPLNVVKKRYGIQVRQEVMGEEVQKSFYDALDKESLNIAGYPRFDELNDQDGNITYTASFEVYPEITLPEFSAIKVEKVTAAVTDADVDGMVTKLREQRQAWKPASAAKKAKKDEQVIIDFVGKLNGEEFEGGKAENVPLVLGSGRMIPGFEDGIIGMKKGEEKTIEVTFPENYHAENLKGQTVTFDITVHSVQTQVLPELDEEFVKAFGIEDGKAETLIAEIKSNMEKELKRAVENKNRTNVLEALSQVVDVQLPKSILDQEINALMNRAVQNMQQQGMKAEDVKISASEFTEEATIRVKLGLILGDIIKAHGIQATEEMKIAFIEDQASSYEDPSEVINWYKSNPKAMAEIESIVVEKEIANKILEQAQVTEVNKTFDEIVNAR</sequence>
<evidence type="ECO:0000256" key="2">
    <source>
        <dbReference type="ARBA" id="ARBA00005464"/>
    </source>
</evidence>
<dbReference type="InterPro" id="IPR008880">
    <property type="entry name" value="Trigger_fac_C"/>
</dbReference>
<keyword evidence="9 11" id="KW-0131">Cell cycle</keyword>
<dbReference type="GO" id="GO:0051083">
    <property type="term" value="P:'de novo' cotranslational protein folding"/>
    <property type="evidence" value="ECO:0007669"/>
    <property type="project" value="TreeGrafter"/>
</dbReference>
<dbReference type="NCBIfam" id="TIGR00115">
    <property type="entry name" value="tig"/>
    <property type="match status" value="1"/>
</dbReference>
<evidence type="ECO:0000256" key="4">
    <source>
        <dbReference type="ARBA" id="ARBA00016902"/>
    </source>
</evidence>
<proteinExistence type="inferred from homology"/>
<accession>A0A6F8PNC2</accession>
<gene>
    <name evidence="11 15" type="primary">tig</name>
    <name evidence="15" type="ORF">THMIRHAT_12940</name>
</gene>
<evidence type="ECO:0000256" key="8">
    <source>
        <dbReference type="ARBA" id="ARBA00023235"/>
    </source>
</evidence>
<dbReference type="Gene3D" id="1.10.3120.10">
    <property type="entry name" value="Trigger factor, C-terminal domain"/>
    <property type="match status" value="1"/>
</dbReference>
<dbReference type="Proteomes" id="UP000501466">
    <property type="component" value="Chromosome"/>
</dbReference>
<dbReference type="KEGG" id="tzo:THMIRHAT_12940"/>
<dbReference type="SUPFAM" id="SSF54534">
    <property type="entry name" value="FKBP-like"/>
    <property type="match status" value="1"/>
</dbReference>
<feature type="domain" description="PPIase FKBP-type" evidence="14">
    <location>
        <begin position="163"/>
        <end position="243"/>
    </location>
</feature>
<dbReference type="InterPro" id="IPR036611">
    <property type="entry name" value="Trigger_fac_ribosome-bd_sf"/>
</dbReference>
<dbReference type="InterPro" id="IPR037041">
    <property type="entry name" value="Trigger_fac_C_sf"/>
</dbReference>
<dbReference type="Pfam" id="PF05697">
    <property type="entry name" value="Trigger_N"/>
    <property type="match status" value="1"/>
</dbReference>
<keyword evidence="5 11" id="KW-0132">Cell division</keyword>
<keyword evidence="11" id="KW-0963">Cytoplasm</keyword>
<dbReference type="EMBL" id="AP021888">
    <property type="protein sequence ID" value="BBP43548.1"/>
    <property type="molecule type" value="Genomic_DNA"/>
</dbReference>
<organism evidence="15 16">
    <name type="scientific">Thiosulfativibrio zosterae</name>
    <dbReference type="NCBI Taxonomy" id="2675053"/>
    <lineage>
        <taxon>Bacteria</taxon>
        <taxon>Pseudomonadati</taxon>
        <taxon>Pseudomonadota</taxon>
        <taxon>Gammaproteobacteria</taxon>
        <taxon>Thiotrichales</taxon>
        <taxon>Piscirickettsiaceae</taxon>
        <taxon>Thiosulfativibrio</taxon>
    </lineage>
</organism>
<evidence type="ECO:0000256" key="7">
    <source>
        <dbReference type="ARBA" id="ARBA00023186"/>
    </source>
</evidence>
<dbReference type="Pfam" id="PF05698">
    <property type="entry name" value="Trigger_C"/>
    <property type="match status" value="1"/>
</dbReference>
<dbReference type="InterPro" id="IPR027304">
    <property type="entry name" value="Trigger_fact/SurA_dom_sf"/>
</dbReference>
<keyword evidence="7 11" id="KW-0143">Chaperone</keyword>
<evidence type="ECO:0000256" key="11">
    <source>
        <dbReference type="HAMAP-Rule" id="MF_00303"/>
    </source>
</evidence>
<dbReference type="GO" id="GO:0043022">
    <property type="term" value="F:ribosome binding"/>
    <property type="evidence" value="ECO:0007669"/>
    <property type="project" value="TreeGrafter"/>
</dbReference>
<protein>
    <recommendedName>
        <fullName evidence="4 11">Trigger factor</fullName>
        <shortName evidence="11">TF</shortName>
        <ecNumber evidence="3 11">5.2.1.8</ecNumber>
    </recommendedName>
    <alternativeName>
        <fullName evidence="10 11">PPIase</fullName>
    </alternativeName>
</protein>
<dbReference type="GO" id="GO:0044183">
    <property type="term" value="F:protein folding chaperone"/>
    <property type="evidence" value="ECO:0007669"/>
    <property type="project" value="TreeGrafter"/>
</dbReference>
<keyword evidence="8 11" id="KW-0413">Isomerase</keyword>
<evidence type="ECO:0000259" key="14">
    <source>
        <dbReference type="PROSITE" id="PS50059"/>
    </source>
</evidence>
<dbReference type="Gene3D" id="3.10.50.40">
    <property type="match status" value="1"/>
</dbReference>
<dbReference type="Gene3D" id="3.30.70.1050">
    <property type="entry name" value="Trigger factor ribosome-binding domain"/>
    <property type="match status" value="1"/>
</dbReference>
<dbReference type="GO" id="GO:0051301">
    <property type="term" value="P:cell division"/>
    <property type="evidence" value="ECO:0007669"/>
    <property type="project" value="UniProtKB-KW"/>
</dbReference>
<dbReference type="PANTHER" id="PTHR30560">
    <property type="entry name" value="TRIGGER FACTOR CHAPERONE AND PEPTIDYL-PROLYL CIS/TRANS ISOMERASE"/>
    <property type="match status" value="1"/>
</dbReference>
<dbReference type="RefSeq" id="WP_173291336.1">
    <property type="nucleotide sequence ID" value="NZ_AP021888.1"/>
</dbReference>
<dbReference type="FunFam" id="3.10.50.40:FF:000001">
    <property type="entry name" value="Trigger factor"/>
    <property type="match status" value="1"/>
</dbReference>
<dbReference type="PIRSF" id="PIRSF003095">
    <property type="entry name" value="Trigger_factor"/>
    <property type="match status" value="1"/>
</dbReference>
<dbReference type="SUPFAM" id="SSF102735">
    <property type="entry name" value="Trigger factor ribosome-binding domain"/>
    <property type="match status" value="1"/>
</dbReference>
<dbReference type="InterPro" id="IPR001179">
    <property type="entry name" value="PPIase_FKBP_dom"/>
</dbReference>
<comment type="catalytic activity">
    <reaction evidence="1 11 12">
        <text>[protein]-peptidylproline (omega=180) = [protein]-peptidylproline (omega=0)</text>
        <dbReference type="Rhea" id="RHEA:16237"/>
        <dbReference type="Rhea" id="RHEA-COMP:10747"/>
        <dbReference type="Rhea" id="RHEA-COMP:10748"/>
        <dbReference type="ChEBI" id="CHEBI:83833"/>
        <dbReference type="ChEBI" id="CHEBI:83834"/>
        <dbReference type="EC" id="5.2.1.8"/>
    </reaction>
</comment>
<name>A0A6F8PNC2_9GAMM</name>
<dbReference type="GO" id="GO:0003755">
    <property type="term" value="F:peptidyl-prolyl cis-trans isomerase activity"/>
    <property type="evidence" value="ECO:0007669"/>
    <property type="project" value="UniProtKB-UniRule"/>
</dbReference>
<dbReference type="SUPFAM" id="SSF109998">
    <property type="entry name" value="Triger factor/SurA peptide-binding domain-like"/>
    <property type="match status" value="1"/>
</dbReference>
<keyword evidence="16" id="KW-1185">Reference proteome</keyword>
<dbReference type="GO" id="GO:0005737">
    <property type="term" value="C:cytoplasm"/>
    <property type="evidence" value="ECO:0007669"/>
    <property type="project" value="UniProtKB-SubCell"/>
</dbReference>
<evidence type="ECO:0000256" key="10">
    <source>
        <dbReference type="ARBA" id="ARBA00029986"/>
    </source>
</evidence>
<dbReference type="AlphaFoldDB" id="A0A6F8PNC2"/>
<dbReference type="InterPro" id="IPR046357">
    <property type="entry name" value="PPIase_dom_sf"/>
</dbReference>
<evidence type="ECO:0000313" key="16">
    <source>
        <dbReference type="Proteomes" id="UP000501466"/>
    </source>
</evidence>
<evidence type="ECO:0000256" key="3">
    <source>
        <dbReference type="ARBA" id="ARBA00013194"/>
    </source>
</evidence>
<evidence type="ECO:0000313" key="15">
    <source>
        <dbReference type="EMBL" id="BBP43548.1"/>
    </source>
</evidence>
<evidence type="ECO:0000256" key="6">
    <source>
        <dbReference type="ARBA" id="ARBA00023110"/>
    </source>
</evidence>
<dbReference type="PANTHER" id="PTHR30560:SF3">
    <property type="entry name" value="TRIGGER FACTOR-LIKE PROTEIN TIG, CHLOROPLASTIC"/>
    <property type="match status" value="1"/>
</dbReference>
<dbReference type="GO" id="GO:0043335">
    <property type="term" value="P:protein unfolding"/>
    <property type="evidence" value="ECO:0007669"/>
    <property type="project" value="TreeGrafter"/>
</dbReference>
<dbReference type="InterPro" id="IPR008881">
    <property type="entry name" value="Trigger_fac_ribosome-bd_bac"/>
</dbReference>
<dbReference type="Pfam" id="PF00254">
    <property type="entry name" value="FKBP_C"/>
    <property type="match status" value="1"/>
</dbReference>
<evidence type="ECO:0000256" key="1">
    <source>
        <dbReference type="ARBA" id="ARBA00000971"/>
    </source>
</evidence>
<comment type="domain">
    <text evidence="11">Consists of 3 domains; the N-terminus binds the ribosome, the middle domain has PPIase activity, while the C-terminus has intrinsic chaperone activity on its own.</text>
</comment>
<evidence type="ECO:0000256" key="5">
    <source>
        <dbReference type="ARBA" id="ARBA00022618"/>
    </source>
</evidence>
<evidence type="ECO:0000256" key="12">
    <source>
        <dbReference type="PROSITE-ProRule" id="PRU00277"/>
    </source>
</evidence>
<dbReference type="InterPro" id="IPR005215">
    <property type="entry name" value="Trig_fac"/>
</dbReference>
<comment type="function">
    <text evidence="11">Involved in protein export. Acts as a chaperone by maintaining the newly synthesized protein in an open conformation. Functions as a peptidyl-prolyl cis-trans isomerase.</text>
</comment>
<evidence type="ECO:0000256" key="9">
    <source>
        <dbReference type="ARBA" id="ARBA00023306"/>
    </source>
</evidence>
<dbReference type="HAMAP" id="MF_00303">
    <property type="entry name" value="Trigger_factor_Tig"/>
    <property type="match status" value="1"/>
</dbReference>
<dbReference type="GO" id="GO:0015031">
    <property type="term" value="P:protein transport"/>
    <property type="evidence" value="ECO:0007669"/>
    <property type="project" value="UniProtKB-UniRule"/>
</dbReference>
<dbReference type="PROSITE" id="PS50059">
    <property type="entry name" value="FKBP_PPIASE"/>
    <property type="match status" value="1"/>
</dbReference>
<reference evidence="16" key="1">
    <citation type="submission" date="2019-11" db="EMBL/GenBank/DDBJ databases">
        <title>Isolation and characterization of two novel species in the genus Thiomicrorhabdus.</title>
        <authorList>
            <person name="Mochizuki J."/>
            <person name="Kojima H."/>
            <person name="Fukui M."/>
        </authorList>
    </citation>
    <scope>NUCLEOTIDE SEQUENCE [LARGE SCALE GENOMIC DNA]</scope>
    <source>
        <strain evidence="16">AkT22</strain>
    </source>
</reference>
<comment type="similarity">
    <text evidence="2 11 13">Belongs to the FKBP-type PPIase family. Tig subfamily.</text>
</comment>
<dbReference type="EC" id="5.2.1.8" evidence="3 11"/>